<gene>
    <name evidence="1" type="ORF">MPEBLZ_04126</name>
</gene>
<comment type="caution">
    <text evidence="1">The sequence shown here is derived from an EMBL/GenBank/DDBJ whole genome shotgun (WGS) entry which is preliminary data.</text>
</comment>
<accession>A0A0N8KQ72</accession>
<dbReference type="EMBL" id="LKCM01000373">
    <property type="protein sequence ID" value="KPQ41330.1"/>
    <property type="molecule type" value="Genomic_DNA"/>
</dbReference>
<proteinExistence type="predicted"/>
<reference evidence="1 2" key="1">
    <citation type="submission" date="2015-09" db="EMBL/GenBank/DDBJ databases">
        <title>A metagenomics-based metabolic model of nitrate-dependent anaerobic oxidation of methane by Methanoperedens-like archaea.</title>
        <authorList>
            <person name="Arshad A."/>
            <person name="Speth D.R."/>
            <person name="De Graaf R.M."/>
            <person name="Op Den Camp H.J."/>
            <person name="Jetten M.S."/>
            <person name="Welte C.U."/>
        </authorList>
    </citation>
    <scope>NUCLEOTIDE SEQUENCE [LARGE SCALE GENOMIC DNA]</scope>
</reference>
<organism evidence="1 2">
    <name type="scientific">Candidatus Methanoperedens nitratireducens</name>
    <dbReference type="NCBI Taxonomy" id="1392998"/>
    <lineage>
        <taxon>Archaea</taxon>
        <taxon>Methanobacteriati</taxon>
        <taxon>Methanobacteriota</taxon>
        <taxon>Stenosarchaea group</taxon>
        <taxon>Methanomicrobia</taxon>
        <taxon>Methanosarcinales</taxon>
        <taxon>ANME-2 cluster</taxon>
        <taxon>Candidatus Methanoperedentaceae</taxon>
        <taxon>Candidatus Methanoperedens</taxon>
    </lineage>
</organism>
<dbReference type="AlphaFoldDB" id="A0A0N8KQ72"/>
<evidence type="ECO:0000313" key="2">
    <source>
        <dbReference type="Proteomes" id="UP000050360"/>
    </source>
</evidence>
<protein>
    <submittedName>
        <fullName evidence="1">Uncharacterized protein</fullName>
    </submittedName>
</protein>
<dbReference type="Proteomes" id="UP000050360">
    <property type="component" value="Unassembled WGS sequence"/>
</dbReference>
<name>A0A0N8KQ72_9EURY</name>
<sequence length="88" mass="10306">MGIWAWVQPVDRIWKVVSDIEKGTLHVYNEKNELILDQKGMTKEEVSFIEDCFLQVVATNLNADKTSLPQITEVKVERPVREFNYMYS</sequence>
<evidence type="ECO:0000313" key="1">
    <source>
        <dbReference type="EMBL" id="KPQ41330.1"/>
    </source>
</evidence>